<dbReference type="PANTHER" id="PTHR10683:SF40">
    <property type="entry name" value="FRUCTOSE-6-PHOSPHATE ALDOLASE 1-RELATED"/>
    <property type="match status" value="1"/>
</dbReference>
<evidence type="ECO:0008006" key="3">
    <source>
        <dbReference type="Google" id="ProtNLM"/>
    </source>
</evidence>
<dbReference type="EMBL" id="UINC01146337">
    <property type="protein sequence ID" value="SVD37006.1"/>
    <property type="molecule type" value="Genomic_DNA"/>
</dbReference>
<dbReference type="InterPro" id="IPR013785">
    <property type="entry name" value="Aldolase_TIM"/>
</dbReference>
<keyword evidence="1" id="KW-0704">Schiff base</keyword>
<dbReference type="InterPro" id="IPR011861">
    <property type="entry name" value="Transald_staph-type"/>
</dbReference>
<dbReference type="AlphaFoldDB" id="A0A382URY3"/>
<gene>
    <name evidence="2" type="ORF">METZ01_LOCUS389860</name>
</gene>
<evidence type="ECO:0000256" key="1">
    <source>
        <dbReference type="ARBA" id="ARBA00023270"/>
    </source>
</evidence>
<organism evidence="2">
    <name type="scientific">marine metagenome</name>
    <dbReference type="NCBI Taxonomy" id="408172"/>
    <lineage>
        <taxon>unclassified sequences</taxon>
        <taxon>metagenomes</taxon>
        <taxon>ecological metagenomes</taxon>
    </lineage>
</organism>
<protein>
    <recommendedName>
        <fullName evidence="3">Transaldolase</fullName>
    </recommendedName>
</protein>
<proteinExistence type="predicted"/>
<accession>A0A382URY3</accession>
<dbReference type="NCBIfam" id="TIGR02134">
    <property type="entry name" value="transald_staph"/>
    <property type="match status" value="1"/>
</dbReference>
<dbReference type="SUPFAM" id="SSF51569">
    <property type="entry name" value="Aldolase"/>
    <property type="match status" value="1"/>
</dbReference>
<dbReference type="PANTHER" id="PTHR10683">
    <property type="entry name" value="TRANSALDOLASE"/>
    <property type="match status" value="1"/>
</dbReference>
<dbReference type="GO" id="GO:0005975">
    <property type="term" value="P:carbohydrate metabolic process"/>
    <property type="evidence" value="ECO:0007669"/>
    <property type="project" value="InterPro"/>
</dbReference>
<dbReference type="InterPro" id="IPR001585">
    <property type="entry name" value="TAL/FSA"/>
</dbReference>
<evidence type="ECO:0000313" key="2">
    <source>
        <dbReference type="EMBL" id="SVD37006.1"/>
    </source>
</evidence>
<reference evidence="2" key="1">
    <citation type="submission" date="2018-05" db="EMBL/GenBank/DDBJ databases">
        <authorList>
            <person name="Lanie J.A."/>
            <person name="Ng W.-L."/>
            <person name="Kazmierczak K.M."/>
            <person name="Andrzejewski T.M."/>
            <person name="Davidsen T.M."/>
            <person name="Wayne K.J."/>
            <person name="Tettelin H."/>
            <person name="Glass J.I."/>
            <person name="Rusch D."/>
            <person name="Podicherti R."/>
            <person name="Tsui H.-C.T."/>
            <person name="Winkler M.E."/>
        </authorList>
    </citation>
    <scope>NUCLEOTIDE SEQUENCE</scope>
</reference>
<dbReference type="Pfam" id="PF00923">
    <property type="entry name" value="TAL_FSA"/>
    <property type="match status" value="1"/>
</dbReference>
<name>A0A382URY3_9ZZZZ</name>
<sequence>MSSETPLNIKIFADGADRDGIIEMYNNPQVAGFTTNPTLMRKAGISDYRAFALDILKEVPDRPISFEVFSDEFPEMERQAMEIASWGDNVYVKIPVTNTRGEASYELARKLSRAGVKVNVTALMLLEQVRRVGEAIDGGAPCCVSVFAGRVADTGLDPVPMMATAVELLRPYPNAELIWASPRELLNVFQADAIGCHIITVTNDVLKKLNLVGKDLKQYSLETVQMFHADAQVAGFDL</sequence>
<dbReference type="Gene3D" id="3.20.20.70">
    <property type="entry name" value="Aldolase class I"/>
    <property type="match status" value="1"/>
</dbReference>